<dbReference type="EMBL" id="JPEO01000010">
    <property type="protein sequence ID" value="KFZ36952.1"/>
    <property type="molecule type" value="Genomic_DNA"/>
</dbReference>
<evidence type="ECO:0000313" key="2">
    <source>
        <dbReference type="Proteomes" id="UP000029264"/>
    </source>
</evidence>
<comment type="caution">
    <text evidence="1">The sequence shown here is derived from an EMBL/GenBank/DDBJ whole genome shotgun (WGS) entry which is preliminary data.</text>
</comment>
<reference evidence="1 2" key="1">
    <citation type="submission" date="2014-06" db="EMBL/GenBank/DDBJ databases">
        <title>Shewanella sp. YQH10.</title>
        <authorList>
            <person name="Liu Y."/>
            <person name="Zeng R."/>
        </authorList>
    </citation>
    <scope>NUCLEOTIDE SEQUENCE [LARGE SCALE GENOMIC DNA]</scope>
    <source>
        <strain evidence="1 2">YQH10</strain>
    </source>
</reference>
<dbReference type="STRING" id="1515746.HR45_12950"/>
<protein>
    <submittedName>
        <fullName evidence="1">Uncharacterized protein</fullName>
    </submittedName>
</protein>
<gene>
    <name evidence="1" type="ORF">HR45_12950</name>
</gene>
<dbReference type="SUPFAM" id="SSF53850">
    <property type="entry name" value="Periplasmic binding protein-like II"/>
    <property type="match status" value="1"/>
</dbReference>
<dbReference type="Proteomes" id="UP000029264">
    <property type="component" value="Unassembled WGS sequence"/>
</dbReference>
<evidence type="ECO:0000313" key="1">
    <source>
        <dbReference type="EMBL" id="KFZ36952.1"/>
    </source>
</evidence>
<proteinExistence type="predicted"/>
<organism evidence="1 2">
    <name type="scientific">Shewanella mangrovi</name>
    <dbReference type="NCBI Taxonomy" id="1515746"/>
    <lineage>
        <taxon>Bacteria</taxon>
        <taxon>Pseudomonadati</taxon>
        <taxon>Pseudomonadota</taxon>
        <taxon>Gammaproteobacteria</taxon>
        <taxon>Alteromonadales</taxon>
        <taxon>Shewanellaceae</taxon>
        <taxon>Shewanella</taxon>
    </lineage>
</organism>
<sequence length="259" mass="28848">MLSLGLVNLSFASDTELKLIAPEFTGLITEAGDGPYQKIMQQVALRAGIKYQERVYPQKRAYMSFLKQQDSCIYSFTEPASERLGQQQIIVSAPLNTFSMYLFTAKDSAPIQQLTQVAPTANVLGVLGYDVWYQRAGLPQAGIQLAYTSSDEHAVGMVNLGRADMMVSFMPDMRKFADQVSYDAAYPLLISYDGITCHNTEANAALLKVISPVLGQMRRDGTLAQLLGESYLPWQHQAFKKWQQQYTAEMPESSELDSD</sequence>
<name>A0A094JCJ9_9GAMM</name>
<dbReference type="Gene3D" id="3.40.190.10">
    <property type="entry name" value="Periplasmic binding protein-like II"/>
    <property type="match status" value="2"/>
</dbReference>
<dbReference type="eggNOG" id="ENOG5033ZUS">
    <property type="taxonomic scope" value="Bacteria"/>
</dbReference>
<dbReference type="AlphaFoldDB" id="A0A094JCJ9"/>
<keyword evidence="2" id="KW-1185">Reference proteome</keyword>
<accession>A0A094JCJ9</accession>